<evidence type="ECO:0000256" key="2">
    <source>
        <dbReference type="SAM" id="MobiDB-lite"/>
    </source>
</evidence>
<dbReference type="PRINTS" id="PR02043">
    <property type="entry name" value="CANCERSCCP1"/>
</dbReference>
<reference evidence="5" key="1">
    <citation type="submission" date="2025-08" db="UniProtKB">
        <authorList>
            <consortium name="RefSeq"/>
        </authorList>
    </citation>
    <scope>IDENTIFICATION</scope>
</reference>
<evidence type="ECO:0000313" key="4">
    <source>
        <dbReference type="Proteomes" id="UP000695022"/>
    </source>
</evidence>
<organism evidence="4 5">
    <name type="scientific">Priapulus caudatus</name>
    <name type="common">Priapulid worm</name>
    <dbReference type="NCBI Taxonomy" id="37621"/>
    <lineage>
        <taxon>Eukaryota</taxon>
        <taxon>Metazoa</taxon>
        <taxon>Ecdysozoa</taxon>
        <taxon>Scalidophora</taxon>
        <taxon>Priapulida</taxon>
        <taxon>Priapulimorpha</taxon>
        <taxon>Priapulimorphida</taxon>
        <taxon>Priapulidae</taxon>
        <taxon>Priapulus</taxon>
    </lineage>
</organism>
<feature type="region of interest" description="Disordered" evidence="2">
    <location>
        <begin position="1"/>
        <end position="56"/>
    </location>
</feature>
<gene>
    <name evidence="5" type="primary">LOC106812668</name>
</gene>
<feature type="region of interest" description="Disordered" evidence="2">
    <location>
        <begin position="441"/>
        <end position="461"/>
    </location>
</feature>
<dbReference type="Pfam" id="PF15927">
    <property type="entry name" value="Casc1_N"/>
    <property type="match status" value="1"/>
</dbReference>
<evidence type="ECO:0000256" key="1">
    <source>
        <dbReference type="ARBA" id="ARBA00024332"/>
    </source>
</evidence>
<name>A0ABM1EIR1_PRICU</name>
<dbReference type="InterPro" id="IPR023247">
    <property type="entry name" value="IC97/Dnai7-like"/>
</dbReference>
<comment type="similarity">
    <text evidence="1">Belongs to the DNAI7 family.</text>
</comment>
<feature type="compositionally biased region" description="Low complexity" evidence="2">
    <location>
        <begin position="442"/>
        <end position="458"/>
    </location>
</feature>
<dbReference type="InterPro" id="IPR031826">
    <property type="entry name" value="IC97/Casc1_N"/>
</dbReference>
<dbReference type="GeneID" id="106812668"/>
<evidence type="ECO:0000313" key="5">
    <source>
        <dbReference type="RefSeq" id="XP_014672082.1"/>
    </source>
</evidence>
<feature type="domain" description="IC97/Casc1 N-terminal" evidence="3">
    <location>
        <begin position="23"/>
        <end position="223"/>
    </location>
</feature>
<protein>
    <submittedName>
        <fullName evidence="5">Protein CASC1-like isoform X1</fullName>
    </submittedName>
</protein>
<dbReference type="PANTHER" id="PTHR20929">
    <property type="entry name" value="LUNG ADENOMA SUSCEPTIBILITY 1-RELATED"/>
    <property type="match status" value="1"/>
</dbReference>
<dbReference type="PANTHER" id="PTHR20929:SF11">
    <property type="entry name" value="DYNEIN AXONEMAL INTERMEDIATE CHAIN 7"/>
    <property type="match status" value="1"/>
</dbReference>
<accession>A0ABM1EIR1</accession>
<sequence length="762" mass="85208">MGPKKKANKAEKERVKKQEAERKAIEEEEARVKANREEAERREREAIENEKRRQHEEEALKIWEGHKTEFDILWNQHTSQLEQFHDERRKAEKWQRYVECSGLPNPTIPGEINTYITLLEEDKENEDIKSVQDESCRILTLINELEELLDDMPANERQHLEPDYSATKEKLQSLLQRKLDAATYNLLLDASVLADPESQNLQYVMGNEDMKLCLWGNIGKNPRLKSHSFKDVGYSFEIPKSLTSADVAARILYTSHDHYSALARSYACNKLKPAIDTGKGIESLLETTITEGSDGKSTSTLADHGDSTVVQKEEEQKSNVSVIVKSTAPSAESVIGKKSTIDYNSAASLSVEGAESSSNMGDTLAGRSLAPTLCSIEEATDGGVMDVDEVDLRAFSTLGGVLSFLFLQLPPQPKLVSKWTMTQIERPQELRVCECVLGRSGPGSTPGSSLTGTQTSLSEVPYPKPTPTTATMPLSGGGQQVAVTIRIPPDVIFWEEPQLAHWDPAIQQWRLDGMLDVVYNEAEGSMSFRTSVFGAYALMQDRYTSMPFQSWELRPHTGGQTILFTLSAANIDLQFEIKGDKVRLLQPTDRPQMAALCGKWVMPCQLKKMLQRIGVNVFPESDSHRYVSVKPKDEATEIALCQHMAATACAYAYAWSKWNGELGGGSIVVQASEQLGDTFLSESDWSLFLVTNHRAVKLKMDEYTDEFADSSEDTLPYCGDVYHLLMETASEEARTRINEAADVQMVYTVYSMLRATRVISYC</sequence>
<dbReference type="Proteomes" id="UP000695022">
    <property type="component" value="Unplaced"/>
</dbReference>
<proteinExistence type="inferred from homology"/>
<dbReference type="RefSeq" id="XP_014672082.1">
    <property type="nucleotide sequence ID" value="XM_014816596.1"/>
</dbReference>
<keyword evidence="4" id="KW-1185">Reference proteome</keyword>
<evidence type="ECO:0000259" key="3">
    <source>
        <dbReference type="Pfam" id="PF15927"/>
    </source>
</evidence>
<feature type="compositionally biased region" description="Basic and acidic residues" evidence="2">
    <location>
        <begin position="8"/>
        <end position="56"/>
    </location>
</feature>